<reference evidence="3" key="1">
    <citation type="submission" date="2015-10" db="EMBL/GenBank/DDBJ databases">
        <authorList>
            <person name="Gilbert D.G."/>
        </authorList>
    </citation>
    <scope>NUCLEOTIDE SEQUENCE</scope>
</reference>
<evidence type="ECO:0000259" key="2">
    <source>
        <dbReference type="Pfam" id="PF20091"/>
    </source>
</evidence>
<sequence length="652" mass="71199">MAVTSIEIKERGPYAEGMTFDDTGAYEQLDGTVHFAVDPANPANSLITDLERAPKNAAGLVEFSADFRILKPVDQQKGSHKLFFDVVNRGNPLSLARINNAPNSDRMGPGNGFLMRRGYTQVWCGWQHDATQDPGKLRVHVPNAANTVGRLVVTFQPNGPSVTQMLSDRGHLPYPASDLGQPNAELTVHDHDSGPATVVPRSDWDFGKIETGNLVPDASHISMAKGFIPGKVYRCIYTTATAPVVGLGIAAVRDLVSFLRYSDNQDNPCAEDIQHTMAFGSSQSGRFLRHMLYLAMNQDEEDRKVFDGIIANIAGGMRGEFNQRFGQPSNLLAASPGSVFPFADVGQTDPETGRTDGLLARLTARAKVPKIFLTNTSSEYWAGHAALNHIDPTGTKDIRPSDSVRIYHFASTQHNAGVLPLGHVQDTGATGLHPFNWVDWRPLMRAAVANLDAWISSNTTPPPSRHARLDDGTAVPSESLRSVFQSFPGVGFPDHLRHLYRLDYGPRDGIVENLPPVTGNPYPALVSNVDQDGNDVAGIRLPDVSVPLASVPGWNLRHPDTGGHGQTHKTMGSTLPFAFTKQERQDTSDPRPSIEERYASRQDYLDRVETAAQDLASERYMLEEDVPGVSEMAGERYDLLESRVKEAQPAGD</sequence>
<name>A0A160VB42_9ZZZZ</name>
<protein>
    <recommendedName>
        <fullName evidence="2">Alpha/beta hydrolase domain-containing protein</fullName>
    </recommendedName>
</protein>
<evidence type="ECO:0000313" key="3">
    <source>
        <dbReference type="EMBL" id="CUV03444.1"/>
    </source>
</evidence>
<proteinExistence type="predicted"/>
<evidence type="ECO:0000256" key="1">
    <source>
        <dbReference type="SAM" id="MobiDB-lite"/>
    </source>
</evidence>
<gene>
    <name evidence="3" type="ORF">MGWOODY_Clf203</name>
</gene>
<feature type="region of interest" description="Disordered" evidence="1">
    <location>
        <begin position="581"/>
        <end position="600"/>
    </location>
</feature>
<feature type="domain" description="Alpha/beta hydrolase" evidence="2">
    <location>
        <begin position="237"/>
        <end position="626"/>
    </location>
</feature>
<organism evidence="3">
    <name type="scientific">hydrothermal vent metagenome</name>
    <dbReference type="NCBI Taxonomy" id="652676"/>
    <lineage>
        <taxon>unclassified sequences</taxon>
        <taxon>metagenomes</taxon>
        <taxon>ecological metagenomes</taxon>
    </lineage>
</organism>
<dbReference type="EMBL" id="FAXA01000422">
    <property type="protein sequence ID" value="CUV03444.1"/>
    <property type="molecule type" value="Genomic_DNA"/>
</dbReference>
<dbReference type="InterPro" id="IPR045394">
    <property type="entry name" value="Abhydrolase_dom"/>
</dbReference>
<accession>A0A160VB42</accession>
<dbReference type="AlphaFoldDB" id="A0A160VB42"/>
<dbReference type="Pfam" id="PF20091">
    <property type="entry name" value="Abhydrolase_10"/>
    <property type="match status" value="1"/>
</dbReference>